<protein>
    <submittedName>
        <fullName evidence="2">Uncharacterized protein</fullName>
    </submittedName>
</protein>
<name>A0A4P6DWL3_9BIFI</name>
<accession>A0A4P6DWL3</accession>
<dbReference type="Proteomes" id="UP000293589">
    <property type="component" value="Chromosome"/>
</dbReference>
<dbReference type="AlphaFoldDB" id="A0A4P6DWL3"/>
<dbReference type="KEGG" id="bgx:ESN35_06875"/>
<dbReference type="EMBL" id="CP035464">
    <property type="protein sequence ID" value="QAY33160.1"/>
    <property type="molecule type" value="Genomic_DNA"/>
</dbReference>
<reference evidence="2 3" key="1">
    <citation type="submission" date="2019-01" db="EMBL/GenBank/DDBJ databases">
        <title>Complete genome sequence of Bifidobacterium gallinarum CACC 514.</title>
        <authorList>
            <person name="Jung M."/>
        </authorList>
    </citation>
    <scope>NUCLEOTIDE SEQUENCE [LARGE SCALE GENOMIC DNA]</scope>
    <source>
        <strain evidence="2 3">CACC 514</strain>
    </source>
</reference>
<organism evidence="2 3">
    <name type="scientific">Bifidobacterium pullorum subsp. gallinarum</name>
    <dbReference type="NCBI Taxonomy" id="78344"/>
    <lineage>
        <taxon>Bacteria</taxon>
        <taxon>Bacillati</taxon>
        <taxon>Actinomycetota</taxon>
        <taxon>Actinomycetes</taxon>
        <taxon>Bifidobacteriales</taxon>
        <taxon>Bifidobacteriaceae</taxon>
        <taxon>Bifidobacterium</taxon>
    </lineage>
</organism>
<evidence type="ECO:0000313" key="2">
    <source>
        <dbReference type="EMBL" id="QAY33160.1"/>
    </source>
</evidence>
<sequence length="453" mass="52265">MRETNPLWAERLANDTIQELSTTGNCRLKANGCTRLIYTYRISLFRHFELGSKLLSGLQIVGLCGIDLTLNLIYIEYIRLKETRMSIWDKIIGFLFKNGKVSCNLSEEPETSISSDNHDCDKSNKQVNASHDGSVVSLQNKTSSVNEDEFISHRVERLNKSVVLRGQSVIVIHGDRKYIAYTYYPKRVSKIHFGERFLAEPMMEVDKLRSQLNRHVWQVRTVDVPLGLNGKVFGIVKHPGLADFVRSAQRHGYRVQVEAMFANWYDYDKQCPEITAFIPSYEDLWWATDYFNLFGRLPFGRKAGDMLYCNNWKDTVVAELVDGDIVRLPYVTHGAYLTKEKRDFLEKNYSLGDTIPVTVEIDDTKPTAILRVVFPEGDKYRIHKKWYELYHPYIKFPFETVATVFGRTIGIRFPDSTWLEFRKENPATFGLIKASHVDQTDNSEECVSSTEVS</sequence>
<evidence type="ECO:0000256" key="1">
    <source>
        <dbReference type="SAM" id="MobiDB-lite"/>
    </source>
</evidence>
<feature type="region of interest" description="Disordered" evidence="1">
    <location>
        <begin position="107"/>
        <end position="130"/>
    </location>
</feature>
<gene>
    <name evidence="2" type="ORF">ESN35_06875</name>
</gene>
<proteinExistence type="predicted"/>
<dbReference type="RefSeq" id="WP_129237682.1">
    <property type="nucleotide sequence ID" value="NZ_CP035464.1"/>
</dbReference>
<evidence type="ECO:0000313" key="3">
    <source>
        <dbReference type="Proteomes" id="UP000293589"/>
    </source>
</evidence>